<dbReference type="RefSeq" id="XP_066697159.1">
    <property type="nucleotide sequence ID" value="XM_066847668.1"/>
</dbReference>
<evidence type="ECO:0000313" key="1">
    <source>
        <dbReference type="EMBL" id="KAK7947125.1"/>
    </source>
</evidence>
<gene>
    <name evidence="1" type="ORF">PG986_011446</name>
</gene>
<dbReference type="EMBL" id="JAQQWE010000007">
    <property type="protein sequence ID" value="KAK7947125.1"/>
    <property type="molecule type" value="Genomic_DNA"/>
</dbReference>
<sequence>MAHVCQTHLLLKTAQSSVRSTWKLMVWTTYQSATSQAPNAPQDSIRDLISGCNRTEGLGLAGPTLAARIRRSRRRATVLSHQPQDRRYACSTGNSQATNASNVLTNCMLKNPHLGGSTWKPGWQEAFCVRDGG</sequence>
<reference evidence="1 2" key="1">
    <citation type="submission" date="2023-01" db="EMBL/GenBank/DDBJ databases">
        <title>Analysis of 21 Apiospora genomes using comparative genomics revels a genus with tremendous synthesis potential of carbohydrate active enzymes and secondary metabolites.</title>
        <authorList>
            <person name="Sorensen T."/>
        </authorList>
    </citation>
    <scope>NUCLEOTIDE SEQUENCE [LARGE SCALE GENOMIC DNA]</scope>
    <source>
        <strain evidence="1 2">CBS 24483</strain>
    </source>
</reference>
<keyword evidence="2" id="KW-1185">Reference proteome</keyword>
<name>A0ABR1Q5A7_9PEZI</name>
<protein>
    <submittedName>
        <fullName evidence="1">Uncharacterized protein</fullName>
    </submittedName>
</protein>
<accession>A0ABR1Q5A7</accession>
<organism evidence="1 2">
    <name type="scientific">Apiospora aurea</name>
    <dbReference type="NCBI Taxonomy" id="335848"/>
    <lineage>
        <taxon>Eukaryota</taxon>
        <taxon>Fungi</taxon>
        <taxon>Dikarya</taxon>
        <taxon>Ascomycota</taxon>
        <taxon>Pezizomycotina</taxon>
        <taxon>Sordariomycetes</taxon>
        <taxon>Xylariomycetidae</taxon>
        <taxon>Amphisphaeriales</taxon>
        <taxon>Apiosporaceae</taxon>
        <taxon>Apiospora</taxon>
    </lineage>
</organism>
<comment type="caution">
    <text evidence="1">The sequence shown here is derived from an EMBL/GenBank/DDBJ whole genome shotgun (WGS) entry which is preliminary data.</text>
</comment>
<dbReference type="Proteomes" id="UP001391051">
    <property type="component" value="Unassembled WGS sequence"/>
</dbReference>
<dbReference type="GeneID" id="92080730"/>
<proteinExistence type="predicted"/>
<evidence type="ECO:0000313" key="2">
    <source>
        <dbReference type="Proteomes" id="UP001391051"/>
    </source>
</evidence>